<feature type="domain" description="G-protein coupled receptors family 1 profile" evidence="9">
    <location>
        <begin position="56"/>
        <end position="361"/>
    </location>
</feature>
<protein>
    <recommendedName>
        <fullName evidence="9">G-protein coupled receptors family 1 profile domain-containing protein</fullName>
    </recommendedName>
</protein>
<evidence type="ECO:0000313" key="10">
    <source>
        <dbReference type="EMBL" id="CAK8676165.1"/>
    </source>
</evidence>
<feature type="transmembrane region" description="Helical" evidence="8">
    <location>
        <begin position="117"/>
        <end position="137"/>
    </location>
</feature>
<evidence type="ECO:0000256" key="7">
    <source>
        <dbReference type="ARBA" id="ARBA00023224"/>
    </source>
</evidence>
<comment type="caution">
    <text evidence="10">The sequence shown here is derived from an EMBL/GenBank/DDBJ whole genome shotgun (WGS) entry which is preliminary data.</text>
</comment>
<keyword evidence="3 8" id="KW-1133">Transmembrane helix</keyword>
<dbReference type="Pfam" id="PF00001">
    <property type="entry name" value="7tm_1"/>
    <property type="match status" value="1"/>
</dbReference>
<dbReference type="PANTHER" id="PTHR24243">
    <property type="entry name" value="G-PROTEIN COUPLED RECEPTOR"/>
    <property type="match status" value="1"/>
</dbReference>
<feature type="transmembrane region" description="Helical" evidence="8">
    <location>
        <begin position="300"/>
        <end position="324"/>
    </location>
</feature>
<feature type="transmembrane region" description="Helical" evidence="8">
    <location>
        <begin position="344"/>
        <end position="364"/>
    </location>
</feature>
<keyword evidence="7" id="KW-0807">Transducer</keyword>
<keyword evidence="4" id="KW-0297">G-protein coupled receptor</keyword>
<evidence type="ECO:0000259" key="9">
    <source>
        <dbReference type="PROSITE" id="PS50262"/>
    </source>
</evidence>
<dbReference type="PROSITE" id="PS50262">
    <property type="entry name" value="G_PROTEIN_RECEP_F1_2"/>
    <property type="match status" value="1"/>
</dbReference>
<evidence type="ECO:0000313" key="11">
    <source>
        <dbReference type="Proteomes" id="UP001642483"/>
    </source>
</evidence>
<feature type="transmembrane region" description="Helical" evidence="8">
    <location>
        <begin position="210"/>
        <end position="238"/>
    </location>
</feature>
<keyword evidence="2 8" id="KW-0812">Transmembrane</keyword>
<proteinExistence type="predicted"/>
<feature type="transmembrane region" description="Helical" evidence="8">
    <location>
        <begin position="158"/>
        <end position="178"/>
    </location>
</feature>
<feature type="transmembrane region" description="Helical" evidence="8">
    <location>
        <begin position="38"/>
        <end position="64"/>
    </location>
</feature>
<sequence>MTSLDTVQVTSEPTLIATTGTYNKTSAMTYVLPFTDAWVIASTCILAVFFVFGLTANAITMAVIHISPRLKNRYYTFLFSMCISDIVSAFDSILFLYRRTWGFLYFAWPEFFCRLYWGLDLWTSFATALHILSFAILRLIGVRWPTKFQRISSLHMKLWIGTIWTITFLIGFIPHFLFNTVKVIDRENDPSAARWASCSLSNYWFAIWQIYVQIAYAFMIYLPAAGILSISITIAVLLRKHRIPGETVHMKTTISSVTDATTSNAASTSSTPVKPAAKFVKANARMTAAERRWNKDKQAIYQLFLIVTSFLIGYVPLTAFHFYTGFTIDQSNAEINAFDWRFAIVQYIMLRFSECLNPIFYNLASKKMRSETFKMIKQAFRTSHTMETHRTSKGTSSGV</sequence>
<evidence type="ECO:0000256" key="4">
    <source>
        <dbReference type="ARBA" id="ARBA00023040"/>
    </source>
</evidence>
<keyword evidence="6" id="KW-0675">Receptor</keyword>
<dbReference type="InterPro" id="IPR017452">
    <property type="entry name" value="GPCR_Rhodpsn_7TM"/>
</dbReference>
<gene>
    <name evidence="10" type="ORF">CVLEPA_LOCUS5645</name>
</gene>
<dbReference type="SUPFAM" id="SSF81321">
    <property type="entry name" value="Family A G protein-coupled receptor-like"/>
    <property type="match status" value="1"/>
</dbReference>
<dbReference type="Gene3D" id="1.20.1070.10">
    <property type="entry name" value="Rhodopsin 7-helix transmembrane proteins"/>
    <property type="match status" value="1"/>
</dbReference>
<keyword evidence="5 8" id="KW-0472">Membrane</keyword>
<evidence type="ECO:0000256" key="6">
    <source>
        <dbReference type="ARBA" id="ARBA00023170"/>
    </source>
</evidence>
<dbReference type="EMBL" id="CAWYQH010000024">
    <property type="protein sequence ID" value="CAK8676165.1"/>
    <property type="molecule type" value="Genomic_DNA"/>
</dbReference>
<keyword evidence="11" id="KW-1185">Reference proteome</keyword>
<dbReference type="PRINTS" id="PR00237">
    <property type="entry name" value="GPCRRHODOPSN"/>
</dbReference>
<evidence type="ECO:0000256" key="2">
    <source>
        <dbReference type="ARBA" id="ARBA00022692"/>
    </source>
</evidence>
<feature type="transmembrane region" description="Helical" evidence="8">
    <location>
        <begin position="76"/>
        <end position="97"/>
    </location>
</feature>
<accession>A0ABP0F8Y5</accession>
<organism evidence="10 11">
    <name type="scientific">Clavelina lepadiformis</name>
    <name type="common">Light-bulb sea squirt</name>
    <name type="synonym">Ascidia lepadiformis</name>
    <dbReference type="NCBI Taxonomy" id="159417"/>
    <lineage>
        <taxon>Eukaryota</taxon>
        <taxon>Metazoa</taxon>
        <taxon>Chordata</taxon>
        <taxon>Tunicata</taxon>
        <taxon>Ascidiacea</taxon>
        <taxon>Aplousobranchia</taxon>
        <taxon>Clavelinidae</taxon>
        <taxon>Clavelina</taxon>
    </lineage>
</organism>
<dbReference type="Proteomes" id="UP001642483">
    <property type="component" value="Unassembled WGS sequence"/>
</dbReference>
<evidence type="ECO:0000256" key="8">
    <source>
        <dbReference type="SAM" id="Phobius"/>
    </source>
</evidence>
<reference evidence="10 11" key="1">
    <citation type="submission" date="2024-02" db="EMBL/GenBank/DDBJ databases">
        <authorList>
            <person name="Daric V."/>
            <person name="Darras S."/>
        </authorList>
    </citation>
    <scope>NUCLEOTIDE SEQUENCE [LARGE SCALE GENOMIC DNA]</scope>
</reference>
<dbReference type="CDD" id="cd00637">
    <property type="entry name" value="7tm_classA_rhodopsin-like"/>
    <property type="match status" value="1"/>
</dbReference>
<dbReference type="PANTHER" id="PTHR24243:SF234">
    <property type="entry name" value="GROWTH HORMONE SECRETAGOGUE RECEPTOR TYPE 1-LIKE"/>
    <property type="match status" value="1"/>
</dbReference>
<evidence type="ECO:0000256" key="5">
    <source>
        <dbReference type="ARBA" id="ARBA00023136"/>
    </source>
</evidence>
<evidence type="ECO:0000256" key="3">
    <source>
        <dbReference type="ARBA" id="ARBA00022989"/>
    </source>
</evidence>
<comment type="subcellular location">
    <subcellularLocation>
        <location evidence="1">Membrane</location>
        <topology evidence="1">Multi-pass membrane protein</topology>
    </subcellularLocation>
</comment>
<evidence type="ECO:0000256" key="1">
    <source>
        <dbReference type="ARBA" id="ARBA00004141"/>
    </source>
</evidence>
<name>A0ABP0F8Y5_CLALP</name>
<dbReference type="InterPro" id="IPR000276">
    <property type="entry name" value="GPCR_Rhodpsn"/>
</dbReference>